<evidence type="ECO:0000256" key="5">
    <source>
        <dbReference type="ARBA" id="ARBA00022519"/>
    </source>
</evidence>
<dbReference type="GO" id="GO:0006935">
    <property type="term" value="P:chemotaxis"/>
    <property type="evidence" value="ECO:0007669"/>
    <property type="project" value="UniProtKB-KW"/>
</dbReference>
<keyword evidence="8 13" id="KW-0472">Membrane</keyword>
<evidence type="ECO:0000256" key="8">
    <source>
        <dbReference type="ARBA" id="ARBA00023136"/>
    </source>
</evidence>
<evidence type="ECO:0000256" key="4">
    <source>
        <dbReference type="ARBA" id="ARBA00022500"/>
    </source>
</evidence>
<evidence type="ECO:0000313" key="16">
    <source>
        <dbReference type="EMBL" id="RAO75509.1"/>
    </source>
</evidence>
<dbReference type="PANTHER" id="PTHR43531:SF11">
    <property type="entry name" value="METHYL-ACCEPTING CHEMOTAXIS PROTEIN 3"/>
    <property type="match status" value="1"/>
</dbReference>
<reference evidence="16 17" key="1">
    <citation type="journal article" date="2018" name="Genet. Mol. Biol.">
        <title>The genome sequence of Dyella jiangningensis FCAV SCS01 from a lignocellulose-decomposing microbial consortium metagenome reveals potential for biotechnological applications.</title>
        <authorList>
            <person name="Desiderato J.G."/>
            <person name="Alvarenga D.O."/>
            <person name="Constancio M.T.L."/>
            <person name="Alves L.M.C."/>
            <person name="Varani A.M."/>
        </authorList>
    </citation>
    <scope>NUCLEOTIDE SEQUENCE [LARGE SCALE GENOMIC DNA]</scope>
    <source>
        <strain evidence="16 17">FCAV SCS01</strain>
    </source>
</reference>
<gene>
    <name evidence="16" type="ORF">CA260_15685</name>
</gene>
<evidence type="ECO:0000256" key="9">
    <source>
        <dbReference type="ARBA" id="ARBA00023224"/>
    </source>
</evidence>
<feature type="domain" description="HAMP" evidence="15">
    <location>
        <begin position="217"/>
        <end position="269"/>
    </location>
</feature>
<dbReference type="SMART" id="SM00304">
    <property type="entry name" value="HAMP"/>
    <property type="match status" value="1"/>
</dbReference>
<dbReference type="Pfam" id="PF00672">
    <property type="entry name" value="HAMP"/>
    <property type="match status" value="1"/>
</dbReference>
<dbReference type="GO" id="GO:0004888">
    <property type="term" value="F:transmembrane signaling receptor activity"/>
    <property type="evidence" value="ECO:0007669"/>
    <property type="project" value="InterPro"/>
</dbReference>
<evidence type="ECO:0000256" key="12">
    <source>
        <dbReference type="SAM" id="MobiDB-lite"/>
    </source>
</evidence>
<keyword evidence="9 11" id="KW-0807">Transducer</keyword>
<keyword evidence="7 13" id="KW-1133">Transmembrane helix</keyword>
<name>A0A328P0C7_9GAMM</name>
<dbReference type="Gene3D" id="1.10.287.950">
    <property type="entry name" value="Methyl-accepting chemotaxis protein"/>
    <property type="match status" value="1"/>
</dbReference>
<dbReference type="FunFam" id="1.10.287.950:FF:000001">
    <property type="entry name" value="Methyl-accepting chemotaxis sensory transducer"/>
    <property type="match status" value="1"/>
</dbReference>
<dbReference type="PROSITE" id="PS50885">
    <property type="entry name" value="HAMP"/>
    <property type="match status" value="1"/>
</dbReference>
<sequence>MFKRPKWIPGLSLRQRLLLRMSSILGLLAVMGAAGALQLHRADARIHGLVQGSLSPVADVGRVQNDYNSSLQALVHAVLSQLPSAVDDARTRIHADRVDAERHWKSLIASELAQEQAQSLKLTSVHRAEADRTIDETLALLDAGQFDLGSLKLSTEVQPAYEPLQSDYANLFQAALAKGNQQVEVQRLADRDGMIVLGVMLAMALFITILLDGALLRSLMQRLTLAIEVAQRIASGSLGERIDVGRGDEFGALLRALASMDNQLTRVLVQVRASALSVDERARHLAHDNHALSERTQMQAAGLEETTASMEHMASRAVEGAGHANGAAGAAREALRHVEQGRQVASEALDSMGAIQDASRGIAEIVDLVDSIAFQTNLLSLNAAIEAAQAGERGRGFAVVAGEVRQLAHRCVEAGKDIRRLINHSTDAVEVARERVARSSTALDGIMQSMTRVSTLVSQISDNGQSQVSGITQVNRTMLEMDRITQANAGLVEDINTTGHALTLDAQSLMRQVTFFRLPSQQEDIPAPAHDAPPSPAMTHPRRTAKAA</sequence>
<evidence type="ECO:0000256" key="11">
    <source>
        <dbReference type="PROSITE-ProRule" id="PRU00284"/>
    </source>
</evidence>
<evidence type="ECO:0000256" key="13">
    <source>
        <dbReference type="SAM" id="Phobius"/>
    </source>
</evidence>
<dbReference type="Pfam" id="PF00015">
    <property type="entry name" value="MCPsignal"/>
    <property type="match status" value="1"/>
</dbReference>
<dbReference type="AlphaFoldDB" id="A0A328P0C7"/>
<feature type="transmembrane region" description="Helical" evidence="13">
    <location>
        <begin position="194"/>
        <end position="216"/>
    </location>
</feature>
<dbReference type="GO" id="GO:0007165">
    <property type="term" value="P:signal transduction"/>
    <property type="evidence" value="ECO:0007669"/>
    <property type="project" value="UniProtKB-KW"/>
</dbReference>
<evidence type="ECO:0000256" key="7">
    <source>
        <dbReference type="ARBA" id="ARBA00022989"/>
    </source>
</evidence>
<dbReference type="InterPro" id="IPR003660">
    <property type="entry name" value="HAMP_dom"/>
</dbReference>
<dbReference type="CDD" id="cd06225">
    <property type="entry name" value="HAMP"/>
    <property type="match status" value="1"/>
</dbReference>
<dbReference type="OrthoDB" id="6052907at2"/>
<keyword evidence="17" id="KW-1185">Reference proteome</keyword>
<keyword evidence="6 13" id="KW-0812">Transmembrane</keyword>
<dbReference type="PRINTS" id="PR00260">
    <property type="entry name" value="CHEMTRNSDUCR"/>
</dbReference>
<dbReference type="EMBL" id="NFZS01000004">
    <property type="protein sequence ID" value="RAO75509.1"/>
    <property type="molecule type" value="Genomic_DNA"/>
</dbReference>
<keyword evidence="2" id="KW-1003">Cell membrane</keyword>
<evidence type="ECO:0008006" key="18">
    <source>
        <dbReference type="Google" id="ProtNLM"/>
    </source>
</evidence>
<dbReference type="SUPFAM" id="SSF58104">
    <property type="entry name" value="Methyl-accepting chemotaxis protein (MCP) signaling domain"/>
    <property type="match status" value="1"/>
</dbReference>
<dbReference type="InterPro" id="IPR004090">
    <property type="entry name" value="Chemotax_Me-accpt_rcpt"/>
</dbReference>
<evidence type="ECO:0000256" key="3">
    <source>
        <dbReference type="ARBA" id="ARBA00022481"/>
    </source>
</evidence>
<keyword evidence="5" id="KW-0997">Cell inner membrane</keyword>
<dbReference type="GO" id="GO:0005886">
    <property type="term" value="C:plasma membrane"/>
    <property type="evidence" value="ECO:0007669"/>
    <property type="project" value="UniProtKB-SubCell"/>
</dbReference>
<dbReference type="InterPro" id="IPR004089">
    <property type="entry name" value="MCPsignal_dom"/>
</dbReference>
<comment type="similarity">
    <text evidence="10">Belongs to the methyl-accepting chemotaxis (MCP) protein family.</text>
</comment>
<dbReference type="Proteomes" id="UP000248926">
    <property type="component" value="Unassembled WGS sequence"/>
</dbReference>
<organism evidence="16 17">
    <name type="scientific">Dyella jiangningensis</name>
    <dbReference type="NCBI Taxonomy" id="1379159"/>
    <lineage>
        <taxon>Bacteria</taxon>
        <taxon>Pseudomonadati</taxon>
        <taxon>Pseudomonadota</taxon>
        <taxon>Gammaproteobacteria</taxon>
        <taxon>Lysobacterales</taxon>
        <taxon>Rhodanobacteraceae</taxon>
        <taxon>Dyella</taxon>
    </lineage>
</organism>
<proteinExistence type="inferred from homology"/>
<protein>
    <recommendedName>
        <fullName evidence="18">Methyl-accepting chemotaxis protein</fullName>
    </recommendedName>
</protein>
<dbReference type="PROSITE" id="PS50111">
    <property type="entry name" value="CHEMOTAXIS_TRANSDUC_2"/>
    <property type="match status" value="1"/>
</dbReference>
<evidence type="ECO:0000256" key="1">
    <source>
        <dbReference type="ARBA" id="ARBA00004429"/>
    </source>
</evidence>
<evidence type="ECO:0000256" key="6">
    <source>
        <dbReference type="ARBA" id="ARBA00022692"/>
    </source>
</evidence>
<evidence type="ECO:0000259" key="15">
    <source>
        <dbReference type="PROSITE" id="PS50885"/>
    </source>
</evidence>
<evidence type="ECO:0000313" key="17">
    <source>
        <dbReference type="Proteomes" id="UP000248926"/>
    </source>
</evidence>
<evidence type="ECO:0000259" key="14">
    <source>
        <dbReference type="PROSITE" id="PS50111"/>
    </source>
</evidence>
<comment type="subcellular location">
    <subcellularLocation>
        <location evidence="1">Cell inner membrane</location>
        <topology evidence="1">Multi-pass membrane protein</topology>
    </subcellularLocation>
</comment>
<dbReference type="InterPro" id="IPR003122">
    <property type="entry name" value="Tar_rcpt_lig-bd"/>
</dbReference>
<evidence type="ECO:0000256" key="2">
    <source>
        <dbReference type="ARBA" id="ARBA00022475"/>
    </source>
</evidence>
<dbReference type="Pfam" id="PF02203">
    <property type="entry name" value="TarH"/>
    <property type="match status" value="1"/>
</dbReference>
<dbReference type="InterPro" id="IPR051310">
    <property type="entry name" value="MCP_chemotaxis"/>
</dbReference>
<feature type="domain" description="Methyl-accepting transducer" evidence="14">
    <location>
        <begin position="274"/>
        <end position="503"/>
    </location>
</feature>
<keyword evidence="3" id="KW-0488">Methylation</keyword>
<evidence type="ECO:0000256" key="10">
    <source>
        <dbReference type="ARBA" id="ARBA00029447"/>
    </source>
</evidence>
<accession>A0A328P0C7</accession>
<keyword evidence="4" id="KW-0145">Chemotaxis</keyword>
<dbReference type="SMART" id="SM00283">
    <property type="entry name" value="MA"/>
    <property type="match status" value="1"/>
</dbReference>
<comment type="caution">
    <text evidence="16">The sequence shown here is derived from an EMBL/GenBank/DDBJ whole genome shotgun (WGS) entry which is preliminary data.</text>
</comment>
<dbReference type="PANTHER" id="PTHR43531">
    <property type="entry name" value="PROTEIN ICFG"/>
    <property type="match status" value="1"/>
</dbReference>
<dbReference type="RefSeq" id="WP_111983982.1">
    <property type="nucleotide sequence ID" value="NZ_NFZS01000004.1"/>
</dbReference>
<feature type="region of interest" description="Disordered" evidence="12">
    <location>
        <begin position="520"/>
        <end position="548"/>
    </location>
</feature>